<evidence type="ECO:0000256" key="1">
    <source>
        <dbReference type="ARBA" id="ARBA00022741"/>
    </source>
</evidence>
<evidence type="ECO:0000259" key="4">
    <source>
        <dbReference type="PROSITE" id="PS50043"/>
    </source>
</evidence>
<dbReference type="InterPro" id="IPR036388">
    <property type="entry name" value="WH-like_DNA-bd_sf"/>
</dbReference>
<dbReference type="PROSITE" id="PS00622">
    <property type="entry name" value="HTH_LUXR_1"/>
    <property type="match status" value="1"/>
</dbReference>
<dbReference type="Gene3D" id="1.10.10.10">
    <property type="entry name" value="Winged helix-like DNA-binding domain superfamily/Winged helix DNA-binding domain"/>
    <property type="match status" value="1"/>
</dbReference>
<dbReference type="Pfam" id="PF00196">
    <property type="entry name" value="GerE"/>
    <property type="match status" value="1"/>
</dbReference>
<keyword evidence="1" id="KW-0547">Nucleotide-binding</keyword>
<protein>
    <submittedName>
        <fullName evidence="5">Helix-turn-helix transcriptional regulator</fullName>
    </submittedName>
</protein>
<dbReference type="InterPro" id="IPR016032">
    <property type="entry name" value="Sig_transdc_resp-reg_C-effctor"/>
</dbReference>
<keyword evidence="2" id="KW-0067">ATP-binding</keyword>
<comment type="caution">
    <text evidence="5">The sequence shown here is derived from an EMBL/GenBank/DDBJ whole genome shotgun (WGS) entry which is preliminary data.</text>
</comment>
<sequence>MTMGREHEWNTVLREPLAVGQAPVLVLVEGEAGTGKSRFVHWLLGDHKLGRTPRLTVTFTPSGAFVAQEPAKPAGTASVVKVAGARPASPQSQGPVPPRAARLEAASLAELVASLGTGVPVLLIAEDVHRADEQDARALRAVLAQPPAGLFAVLTCRPEELSCPGLVLRAPVGYPAGLTIIRLRLGPLSKTEVRQMAVQALGEDRCSEHFVTRLHERSGGIAQVVADLAAELTMVRPLPGGTAQSGSRSRLTARDVDEAAVPVRLTELVVGRMAALDEQPRRVVEAAAVLDQAATEKELVFVAALSEASGRTALTAALSASVLHEFALGQYGFRVPAAAAAIHQLIPGPVRREMHERAAEALAARRPVPWALVARQQLASGRIADWLGNMEKAAHEAIEAGNHQLAISLLEDTLARPVVHESTRGRLALMLARSASHGPRSDQTVEILRRLVDDPALPAAARGEIRLGLGLLLLLGDQDGHSSHGRDELVKAIEELSGRPTRAVRAMSALALPYWPRGSLTDHLARLARAEATAAKSGEAAAEAAVAASRAAVLLSVGDPDGWRHLEQLPRDHDDLRILRQSARGLAGAAIAATWLGEYARASELLASAPKLAARNGQGCVQQMTPGTSLLLSMMTGHWAGLPDSARTLLAQADEMPHPAGDARLVLGLLALAKGEWCQAGTWLSGASVSGDDGTVPRVAAASGGRIRLAMARQDLTGAAREATESWARLRAKAVWVWAAELAPWAVEATMQTGQLTTAREMVNEFAAGIESRQAPAAAAALMWCRALLAEADGEHCAAAEHYRQARTHLQTLPRPYEAALAAEAIGRCTLAGSTETAAGISELTTAADELETIGATWDVARVRAQLRAHPSARRRPPGRPGYGDRLSPREQEAAELAGAGMSNREIACTLHLSPRTVEQHVARAIKKLGIPSRQALASLRHNDQPEN</sequence>
<keyword evidence="6" id="KW-1185">Reference proteome</keyword>
<dbReference type="InterPro" id="IPR000792">
    <property type="entry name" value="Tscrpt_reg_LuxR_C"/>
</dbReference>
<proteinExistence type="predicted"/>
<evidence type="ECO:0000313" key="6">
    <source>
        <dbReference type="Proteomes" id="UP001500033"/>
    </source>
</evidence>
<dbReference type="PROSITE" id="PS50043">
    <property type="entry name" value="HTH_LUXR_2"/>
    <property type="match status" value="1"/>
</dbReference>
<feature type="region of interest" description="Disordered" evidence="3">
    <location>
        <begin position="869"/>
        <end position="901"/>
    </location>
</feature>
<feature type="compositionally biased region" description="Basic residues" evidence="3">
    <location>
        <begin position="869"/>
        <end position="878"/>
    </location>
</feature>
<dbReference type="InterPro" id="IPR041664">
    <property type="entry name" value="AAA_16"/>
</dbReference>
<dbReference type="InterPro" id="IPR027417">
    <property type="entry name" value="P-loop_NTPase"/>
</dbReference>
<feature type="domain" description="HTH luxR-type" evidence="4">
    <location>
        <begin position="880"/>
        <end position="945"/>
    </location>
</feature>
<dbReference type="PRINTS" id="PR00038">
    <property type="entry name" value="HTHLUXR"/>
</dbReference>
<organism evidence="5 6">
    <name type="scientific">Streptomyces rhizosphaericus</name>
    <dbReference type="NCBI Taxonomy" id="114699"/>
    <lineage>
        <taxon>Bacteria</taxon>
        <taxon>Bacillati</taxon>
        <taxon>Actinomycetota</taxon>
        <taxon>Actinomycetes</taxon>
        <taxon>Kitasatosporales</taxon>
        <taxon>Streptomycetaceae</taxon>
        <taxon>Streptomyces</taxon>
        <taxon>Streptomyces violaceusniger group</taxon>
    </lineage>
</organism>
<accession>A0ABP4D9P2</accession>
<evidence type="ECO:0000256" key="2">
    <source>
        <dbReference type="ARBA" id="ARBA00022840"/>
    </source>
</evidence>
<dbReference type="CDD" id="cd06170">
    <property type="entry name" value="LuxR_C_like"/>
    <property type="match status" value="1"/>
</dbReference>
<dbReference type="SMART" id="SM00421">
    <property type="entry name" value="HTH_LUXR"/>
    <property type="match status" value="1"/>
</dbReference>
<evidence type="ECO:0000256" key="3">
    <source>
        <dbReference type="SAM" id="MobiDB-lite"/>
    </source>
</evidence>
<dbReference type="EMBL" id="BAAAIE010000124">
    <property type="protein sequence ID" value="GAA1001470.1"/>
    <property type="molecule type" value="Genomic_DNA"/>
</dbReference>
<dbReference type="PANTHER" id="PTHR16305:SF35">
    <property type="entry name" value="TRANSCRIPTIONAL ACTIVATOR DOMAIN"/>
    <property type="match status" value="1"/>
</dbReference>
<reference evidence="6" key="1">
    <citation type="journal article" date="2019" name="Int. J. Syst. Evol. Microbiol.">
        <title>The Global Catalogue of Microorganisms (GCM) 10K type strain sequencing project: providing services to taxonomists for standard genome sequencing and annotation.</title>
        <authorList>
            <consortium name="The Broad Institute Genomics Platform"/>
            <consortium name="The Broad Institute Genome Sequencing Center for Infectious Disease"/>
            <person name="Wu L."/>
            <person name="Ma J."/>
        </authorList>
    </citation>
    <scope>NUCLEOTIDE SEQUENCE [LARGE SCALE GENOMIC DNA]</scope>
    <source>
        <strain evidence="6">JCM 11445</strain>
    </source>
</reference>
<name>A0ABP4D9P2_9ACTN</name>
<evidence type="ECO:0000313" key="5">
    <source>
        <dbReference type="EMBL" id="GAA1001470.1"/>
    </source>
</evidence>
<dbReference type="SUPFAM" id="SSF52540">
    <property type="entry name" value="P-loop containing nucleoside triphosphate hydrolases"/>
    <property type="match status" value="1"/>
</dbReference>
<dbReference type="Pfam" id="PF13191">
    <property type="entry name" value="AAA_16"/>
    <property type="match status" value="1"/>
</dbReference>
<dbReference type="SUPFAM" id="SSF46894">
    <property type="entry name" value="C-terminal effector domain of the bipartite response regulators"/>
    <property type="match status" value="1"/>
</dbReference>
<gene>
    <name evidence="5" type="ORF">GCM10009576_092710</name>
</gene>
<dbReference type="PANTHER" id="PTHR16305">
    <property type="entry name" value="TESTICULAR SOLUBLE ADENYLYL CYCLASE"/>
    <property type="match status" value="1"/>
</dbReference>
<dbReference type="Proteomes" id="UP001500033">
    <property type="component" value="Unassembled WGS sequence"/>
</dbReference>